<keyword evidence="6 8" id="KW-1133">Transmembrane helix</keyword>
<keyword evidence="10" id="KW-1185">Reference proteome</keyword>
<feature type="transmembrane region" description="Helical" evidence="8">
    <location>
        <begin position="84"/>
        <end position="106"/>
    </location>
</feature>
<evidence type="ECO:0000256" key="7">
    <source>
        <dbReference type="ARBA" id="ARBA00023136"/>
    </source>
</evidence>
<keyword evidence="3" id="KW-0813">Transport</keyword>
<dbReference type="PANTHER" id="PTHR34975:SF2">
    <property type="entry name" value="SPORE GERMINATION PROTEIN A2"/>
    <property type="match status" value="1"/>
</dbReference>
<evidence type="ECO:0000256" key="2">
    <source>
        <dbReference type="ARBA" id="ARBA00007998"/>
    </source>
</evidence>
<protein>
    <submittedName>
        <fullName evidence="9">Spore germination protein</fullName>
    </submittedName>
</protein>
<proteinExistence type="inferred from homology"/>
<dbReference type="NCBIfam" id="TIGR00912">
    <property type="entry name" value="2A0309"/>
    <property type="match status" value="1"/>
</dbReference>
<dbReference type="OrthoDB" id="2716906at2"/>
<evidence type="ECO:0000313" key="9">
    <source>
        <dbReference type="EMBL" id="ABR50669.1"/>
    </source>
</evidence>
<keyword evidence="5 8" id="KW-0812">Transmembrane</keyword>
<evidence type="ECO:0000256" key="4">
    <source>
        <dbReference type="ARBA" id="ARBA00022544"/>
    </source>
</evidence>
<feature type="transmembrane region" description="Helical" evidence="8">
    <location>
        <begin position="185"/>
        <end position="207"/>
    </location>
</feature>
<evidence type="ECO:0000256" key="8">
    <source>
        <dbReference type="SAM" id="Phobius"/>
    </source>
</evidence>
<dbReference type="STRING" id="293826.Amet_4598"/>
<dbReference type="PANTHER" id="PTHR34975">
    <property type="entry name" value="SPORE GERMINATION PROTEIN A2"/>
    <property type="match status" value="1"/>
</dbReference>
<evidence type="ECO:0000256" key="6">
    <source>
        <dbReference type="ARBA" id="ARBA00022989"/>
    </source>
</evidence>
<feature type="transmembrane region" description="Helical" evidence="8">
    <location>
        <begin position="307"/>
        <end position="327"/>
    </location>
</feature>
<evidence type="ECO:0000256" key="1">
    <source>
        <dbReference type="ARBA" id="ARBA00004141"/>
    </source>
</evidence>
<dbReference type="EMBL" id="CP000724">
    <property type="protein sequence ID" value="ABR50669.1"/>
    <property type="molecule type" value="Genomic_DNA"/>
</dbReference>
<evidence type="ECO:0000256" key="5">
    <source>
        <dbReference type="ARBA" id="ARBA00022692"/>
    </source>
</evidence>
<dbReference type="InterPro" id="IPR004761">
    <property type="entry name" value="Spore_GerAB"/>
</dbReference>
<accession>A6TWV1</accession>
<organism evidence="9 10">
    <name type="scientific">Alkaliphilus metalliredigens (strain QYMF)</name>
    <dbReference type="NCBI Taxonomy" id="293826"/>
    <lineage>
        <taxon>Bacteria</taxon>
        <taxon>Bacillati</taxon>
        <taxon>Bacillota</taxon>
        <taxon>Clostridia</taxon>
        <taxon>Peptostreptococcales</taxon>
        <taxon>Natronincolaceae</taxon>
        <taxon>Alkaliphilus</taxon>
    </lineage>
</organism>
<keyword evidence="4" id="KW-0309">Germination</keyword>
<dbReference type="GO" id="GO:0009847">
    <property type="term" value="P:spore germination"/>
    <property type="evidence" value="ECO:0007669"/>
    <property type="project" value="InterPro"/>
</dbReference>
<feature type="transmembrane region" description="Helical" evidence="8">
    <location>
        <begin position="271"/>
        <end position="295"/>
    </location>
</feature>
<keyword evidence="7 8" id="KW-0472">Membrane</keyword>
<dbReference type="RefSeq" id="WP_012065557.1">
    <property type="nucleotide sequence ID" value="NC_009633.1"/>
</dbReference>
<evidence type="ECO:0000256" key="3">
    <source>
        <dbReference type="ARBA" id="ARBA00022448"/>
    </source>
</evidence>
<comment type="similarity">
    <text evidence="2">Belongs to the amino acid-polyamine-organocation (APC) superfamily. Spore germination protein (SGP) (TC 2.A.3.9) family.</text>
</comment>
<sequence>MYSNNDSVSTSQMINIVILTMVGVGALTLPQGLAESAGADGWVVLITGALVAIGISFVHGYIVKSFPGKGFFEILSFTLTKPMAYAVGIYTTLYFIGMTGYVVRIFSDVVKTFLLPRTPVEVIFILMLLVSIYLVRGGIEVLGRMAELIIIPLGVLIIILFTISWQNMDISNLLPIFQLSFSDLLQGVVFALFSFLGFEVLLIFGGFLNEPKKATKIGLFAIAITLLLYLMLNASVLGVLGEQQLEHLTWPLLNLFGIIELPGAFIENVQAFVMVIWTITIFTTIAPFYLAATVFTMQMTGGKEHRYYALPILPLVFMFARWDGNIAAVYENLGVFTDYTAYGVVILIPIGVALSTMLRRTKKMGKEVG</sequence>
<comment type="subcellular location">
    <subcellularLocation>
        <location evidence="1">Membrane</location>
        <topology evidence="1">Multi-pass membrane protein</topology>
    </subcellularLocation>
</comment>
<reference evidence="10" key="1">
    <citation type="journal article" date="2016" name="Genome Announc.">
        <title>Complete genome sequence of Alkaliphilus metalliredigens strain QYMF, an alkaliphilic and metal-reducing bacterium isolated from borax-contaminated leachate ponds.</title>
        <authorList>
            <person name="Hwang C."/>
            <person name="Copeland A."/>
            <person name="Lucas S."/>
            <person name="Lapidus A."/>
            <person name="Barry K."/>
            <person name="Detter J.C."/>
            <person name="Glavina Del Rio T."/>
            <person name="Hammon N."/>
            <person name="Israni S."/>
            <person name="Dalin E."/>
            <person name="Tice H."/>
            <person name="Pitluck S."/>
            <person name="Chertkov O."/>
            <person name="Brettin T."/>
            <person name="Bruce D."/>
            <person name="Han C."/>
            <person name="Schmutz J."/>
            <person name="Larimer F."/>
            <person name="Land M.L."/>
            <person name="Hauser L."/>
            <person name="Kyrpides N."/>
            <person name="Mikhailova N."/>
            <person name="Ye Q."/>
            <person name="Zhou J."/>
            <person name="Richardson P."/>
            <person name="Fields M.W."/>
        </authorList>
    </citation>
    <scope>NUCLEOTIDE SEQUENCE [LARGE SCALE GENOMIC DNA]</scope>
    <source>
        <strain evidence="10">QYMF</strain>
    </source>
</reference>
<dbReference type="HOGENOM" id="CLU_047547_0_1_9"/>
<feature type="transmembrane region" description="Helical" evidence="8">
    <location>
        <begin position="118"/>
        <end position="136"/>
    </location>
</feature>
<evidence type="ECO:0000313" key="10">
    <source>
        <dbReference type="Proteomes" id="UP000001572"/>
    </source>
</evidence>
<dbReference type="AlphaFoldDB" id="A6TWV1"/>
<feature type="transmembrane region" description="Helical" evidence="8">
    <location>
        <begin position="12"/>
        <end position="30"/>
    </location>
</feature>
<feature type="transmembrane region" description="Helical" evidence="8">
    <location>
        <begin position="148"/>
        <end position="165"/>
    </location>
</feature>
<dbReference type="GO" id="GO:0016020">
    <property type="term" value="C:membrane"/>
    <property type="evidence" value="ECO:0007669"/>
    <property type="project" value="UniProtKB-SubCell"/>
</dbReference>
<dbReference type="eggNOG" id="COG0531">
    <property type="taxonomic scope" value="Bacteria"/>
</dbReference>
<feature type="transmembrane region" description="Helical" evidence="8">
    <location>
        <begin position="339"/>
        <end position="358"/>
    </location>
</feature>
<dbReference type="KEGG" id="amt:Amet_4598"/>
<dbReference type="Pfam" id="PF03845">
    <property type="entry name" value="Spore_permease"/>
    <property type="match status" value="1"/>
</dbReference>
<dbReference type="Proteomes" id="UP000001572">
    <property type="component" value="Chromosome"/>
</dbReference>
<dbReference type="Gene3D" id="1.20.1740.10">
    <property type="entry name" value="Amino acid/polyamine transporter I"/>
    <property type="match status" value="1"/>
</dbReference>
<feature type="transmembrane region" description="Helical" evidence="8">
    <location>
        <begin position="42"/>
        <end position="63"/>
    </location>
</feature>
<feature type="transmembrane region" description="Helical" evidence="8">
    <location>
        <begin position="219"/>
        <end position="240"/>
    </location>
</feature>
<gene>
    <name evidence="9" type="ordered locus">Amet_4598</name>
</gene>
<name>A6TWV1_ALKMQ</name>